<name>A0A0C5WR53_9GAMM</name>
<dbReference type="AlphaFoldDB" id="A0A0C5WR53"/>
<dbReference type="HOGENOM" id="CLU_1729666_0_0_6"/>
<evidence type="ECO:0000313" key="2">
    <source>
        <dbReference type="Proteomes" id="UP000032303"/>
    </source>
</evidence>
<dbReference type="STRING" id="658445.H744_1c0415"/>
<dbReference type="EMBL" id="CP005973">
    <property type="protein sequence ID" value="AJR05440.1"/>
    <property type="molecule type" value="Genomic_DNA"/>
</dbReference>
<gene>
    <name evidence="1" type="ORF">H744_1c0415</name>
</gene>
<dbReference type="PATRIC" id="fig|658445.3.peg.454"/>
<proteinExistence type="predicted"/>
<keyword evidence="2" id="KW-1185">Reference proteome</keyword>
<accession>A0A0C5WR53</accession>
<organism evidence="1 2">
    <name type="scientific">Photobacterium gaetbulicola Gung47</name>
    <dbReference type="NCBI Taxonomy" id="658445"/>
    <lineage>
        <taxon>Bacteria</taxon>
        <taxon>Pseudomonadati</taxon>
        <taxon>Pseudomonadota</taxon>
        <taxon>Gammaproteobacteria</taxon>
        <taxon>Vibrionales</taxon>
        <taxon>Vibrionaceae</taxon>
        <taxon>Photobacterium</taxon>
    </lineage>
</organism>
<dbReference type="Proteomes" id="UP000032303">
    <property type="component" value="Chromosome 1"/>
</dbReference>
<sequence>MPFTFPPCKPFINSRKLICLLAVTALLTSSLLSSVAVLNPRLFVKEKVWLTGKKVLVCTSSGLRWVSVQSLEQSDHHHDDEHPRFNTHCPVFKLYDNNPQQLEGDYKLVSQLQFIGYLGDYLSLYTPTSQRLFLLAPKHSPPLPFVSLFHF</sequence>
<dbReference type="KEGG" id="pgb:H744_1c0415"/>
<evidence type="ECO:0000313" key="1">
    <source>
        <dbReference type="EMBL" id="AJR05440.1"/>
    </source>
</evidence>
<protein>
    <submittedName>
        <fullName evidence="1">Uncharacterized protein</fullName>
    </submittedName>
</protein>
<reference evidence="1 2" key="1">
    <citation type="submission" date="2013-05" db="EMBL/GenBank/DDBJ databases">
        <title>Complete genome sequence of the lipase-producing bacterium Photobacterium gaetbulicola Gung47.</title>
        <authorList>
            <person name="Kim Y.-O."/>
        </authorList>
    </citation>
    <scope>NUCLEOTIDE SEQUENCE [LARGE SCALE GENOMIC DNA]</scope>
    <source>
        <strain evidence="1 2">Gung47</strain>
    </source>
</reference>